<comment type="caution">
    <text evidence="1">The sequence shown here is derived from an EMBL/GenBank/DDBJ whole genome shotgun (WGS) entry which is preliminary data.</text>
</comment>
<evidence type="ECO:0000313" key="1">
    <source>
        <dbReference type="EMBL" id="MCE2055047.1"/>
    </source>
</evidence>
<reference evidence="1 2" key="1">
    <citation type="journal article" date="2021" name="BMC Genomics">
        <title>Datura genome reveals duplications of psychoactive alkaloid biosynthetic genes and high mutation rate following tissue culture.</title>
        <authorList>
            <person name="Rajewski A."/>
            <person name="Carter-House D."/>
            <person name="Stajich J."/>
            <person name="Litt A."/>
        </authorList>
    </citation>
    <scope>NUCLEOTIDE SEQUENCE [LARGE SCALE GENOMIC DNA]</scope>
    <source>
        <strain evidence="1">AR-01</strain>
    </source>
</reference>
<sequence>MAEKVNRREVAEESEHVLVMVVVSGRVLVREWTSSRGSAEWTGFDGGEWTGWGGEWIGRGGEERGFGGGKWIGGGGKCTCRGGEWTSFSAGVE</sequence>
<accession>A0ABS8VYJ5</accession>
<name>A0ABS8VYJ5_DATST</name>
<organism evidence="1 2">
    <name type="scientific">Datura stramonium</name>
    <name type="common">Jimsonweed</name>
    <name type="synonym">Common thornapple</name>
    <dbReference type="NCBI Taxonomy" id="4076"/>
    <lineage>
        <taxon>Eukaryota</taxon>
        <taxon>Viridiplantae</taxon>
        <taxon>Streptophyta</taxon>
        <taxon>Embryophyta</taxon>
        <taxon>Tracheophyta</taxon>
        <taxon>Spermatophyta</taxon>
        <taxon>Magnoliopsida</taxon>
        <taxon>eudicotyledons</taxon>
        <taxon>Gunneridae</taxon>
        <taxon>Pentapetalae</taxon>
        <taxon>asterids</taxon>
        <taxon>lamiids</taxon>
        <taxon>Solanales</taxon>
        <taxon>Solanaceae</taxon>
        <taxon>Solanoideae</taxon>
        <taxon>Datureae</taxon>
        <taxon>Datura</taxon>
    </lineage>
</organism>
<protein>
    <submittedName>
        <fullName evidence="1">Uncharacterized protein</fullName>
    </submittedName>
</protein>
<dbReference type="Proteomes" id="UP000823775">
    <property type="component" value="Unassembled WGS sequence"/>
</dbReference>
<gene>
    <name evidence="1" type="ORF">HAX54_041832</name>
</gene>
<keyword evidence="2" id="KW-1185">Reference proteome</keyword>
<evidence type="ECO:0000313" key="2">
    <source>
        <dbReference type="Proteomes" id="UP000823775"/>
    </source>
</evidence>
<proteinExistence type="predicted"/>
<dbReference type="EMBL" id="JACEIK010006076">
    <property type="protein sequence ID" value="MCE2055047.1"/>
    <property type="molecule type" value="Genomic_DNA"/>
</dbReference>